<dbReference type="InterPro" id="IPR004299">
    <property type="entry name" value="MBOAT_fam"/>
</dbReference>
<protein>
    <submittedName>
        <fullName evidence="6">Uncharacterized protein</fullName>
    </submittedName>
</protein>
<keyword evidence="3 5" id="KW-1133">Transmembrane helix</keyword>
<feature type="transmembrane region" description="Helical" evidence="5">
    <location>
        <begin position="115"/>
        <end position="136"/>
    </location>
</feature>
<dbReference type="Pfam" id="PF03062">
    <property type="entry name" value="MBOAT"/>
    <property type="match status" value="2"/>
</dbReference>
<accession>A0A5A8D7T9</accession>
<name>A0A5A8D7T9_CAFRO</name>
<dbReference type="EMBL" id="VLTO01000146">
    <property type="protein sequence ID" value="KAA0161009.1"/>
    <property type="molecule type" value="Genomic_DNA"/>
</dbReference>
<feature type="transmembrane region" description="Helical" evidence="5">
    <location>
        <begin position="388"/>
        <end position="408"/>
    </location>
</feature>
<evidence type="ECO:0000256" key="1">
    <source>
        <dbReference type="ARBA" id="ARBA00004141"/>
    </source>
</evidence>
<organism evidence="6 7">
    <name type="scientific">Cafeteria roenbergensis</name>
    <name type="common">Marine flagellate</name>
    <dbReference type="NCBI Taxonomy" id="33653"/>
    <lineage>
        <taxon>Eukaryota</taxon>
        <taxon>Sar</taxon>
        <taxon>Stramenopiles</taxon>
        <taxon>Bigyra</taxon>
        <taxon>Opalozoa</taxon>
        <taxon>Bicosoecida</taxon>
        <taxon>Cafeteriaceae</taxon>
        <taxon>Cafeteria</taxon>
    </lineage>
</organism>
<dbReference type="PANTHER" id="PTHR13285">
    <property type="entry name" value="ACYLTRANSFERASE"/>
    <property type="match status" value="1"/>
</dbReference>
<feature type="transmembrane region" description="Helical" evidence="5">
    <location>
        <begin position="207"/>
        <end position="228"/>
    </location>
</feature>
<dbReference type="GO" id="GO:0016746">
    <property type="term" value="F:acyltransferase activity"/>
    <property type="evidence" value="ECO:0007669"/>
    <property type="project" value="TreeGrafter"/>
</dbReference>
<evidence type="ECO:0000256" key="2">
    <source>
        <dbReference type="ARBA" id="ARBA00022692"/>
    </source>
</evidence>
<evidence type="ECO:0000256" key="5">
    <source>
        <dbReference type="SAM" id="Phobius"/>
    </source>
</evidence>
<dbReference type="AlphaFoldDB" id="A0A5A8D7T9"/>
<reference evidence="6 7" key="1">
    <citation type="submission" date="2019-07" db="EMBL/GenBank/DDBJ databases">
        <title>Genomes of Cafeteria roenbergensis.</title>
        <authorList>
            <person name="Fischer M.G."/>
            <person name="Hackl T."/>
            <person name="Roman M."/>
        </authorList>
    </citation>
    <scope>NUCLEOTIDE SEQUENCE [LARGE SCALE GENOMIC DNA]</scope>
    <source>
        <strain evidence="6 7">E4-10P</strain>
    </source>
</reference>
<evidence type="ECO:0000256" key="3">
    <source>
        <dbReference type="ARBA" id="ARBA00022989"/>
    </source>
</evidence>
<dbReference type="PANTHER" id="PTHR13285:SF18">
    <property type="entry name" value="PROTEIN-CYSTEINE N-PALMITOYLTRANSFERASE RASP"/>
    <property type="match status" value="1"/>
</dbReference>
<feature type="transmembrane region" description="Helical" evidence="5">
    <location>
        <begin position="344"/>
        <end position="368"/>
    </location>
</feature>
<gene>
    <name evidence="6" type="ORF">FNF27_08205</name>
</gene>
<dbReference type="OrthoDB" id="205438at2759"/>
<feature type="transmembrane region" description="Helical" evidence="5">
    <location>
        <begin position="271"/>
        <end position="301"/>
    </location>
</feature>
<evidence type="ECO:0000313" key="6">
    <source>
        <dbReference type="EMBL" id="KAA0161009.1"/>
    </source>
</evidence>
<comment type="subcellular location">
    <subcellularLocation>
        <location evidence="1">Membrane</location>
        <topology evidence="1">Multi-pass membrane protein</topology>
    </subcellularLocation>
</comment>
<comment type="caution">
    <text evidence="6">The sequence shown here is derived from an EMBL/GenBank/DDBJ whole genome shotgun (WGS) entry which is preliminary data.</text>
</comment>
<feature type="transmembrane region" description="Helical" evidence="5">
    <location>
        <begin position="6"/>
        <end position="34"/>
    </location>
</feature>
<feature type="transmembrane region" description="Helical" evidence="5">
    <location>
        <begin position="307"/>
        <end position="324"/>
    </location>
</feature>
<evidence type="ECO:0000256" key="4">
    <source>
        <dbReference type="ARBA" id="ARBA00023136"/>
    </source>
</evidence>
<dbReference type="InterPro" id="IPR051085">
    <property type="entry name" value="MB_O-acyltransferase"/>
</dbReference>
<dbReference type="GO" id="GO:0005783">
    <property type="term" value="C:endoplasmic reticulum"/>
    <property type="evidence" value="ECO:0007669"/>
    <property type="project" value="TreeGrafter"/>
</dbReference>
<dbReference type="Proteomes" id="UP000322899">
    <property type="component" value="Unassembled WGS sequence"/>
</dbReference>
<sequence>MVVWYAVVGVLFTVVLVGADALVVFLITGVTLAISRIPSDAARPACPFAAEGWTARRLREEAADGLDARARQHRPDADYGATTLAAYALYPPLLVAGPVLTFNAFASQLSSPRRAAAAPAAVLGYAARWLLVALILEAWLHAWPVYAINAAAVTVCNGVPVDAAGAPLGASVSRPALPHAAAGGPVPAAQGCHEEQLLARLDLQETLALWEASVALLWIKFVVVWRFFRAAALADGMDVEENQASCVWMTSSIGGFWRGWHRSFNRWIVRYLYVPLGGSAGSVAGQAASSALVFAFVALWHEFSAQLLLWGLVFGVLTAPELLLDRLVHSARSEWARRLRQSAWYPLVVAVQGTLAVFILIFGNLLGFGTGVRGLGAYAQRFGSWEGLVAWVLFAGWHLAVVSLSSSVRAARGFEVSRPPL</sequence>
<keyword evidence="2 5" id="KW-0812">Transmembrane</keyword>
<keyword evidence="4 5" id="KW-0472">Membrane</keyword>
<proteinExistence type="predicted"/>
<dbReference type="GO" id="GO:0016020">
    <property type="term" value="C:membrane"/>
    <property type="evidence" value="ECO:0007669"/>
    <property type="project" value="UniProtKB-SubCell"/>
</dbReference>
<evidence type="ECO:0000313" key="7">
    <source>
        <dbReference type="Proteomes" id="UP000322899"/>
    </source>
</evidence>